<feature type="domain" description="Sulfatase-modifying factor enzyme-like" evidence="4">
    <location>
        <begin position="185"/>
        <end position="443"/>
    </location>
</feature>
<dbReference type="InterPro" id="IPR017806">
    <property type="entry name" value="EgtB"/>
</dbReference>
<dbReference type="SUPFAM" id="SSF56436">
    <property type="entry name" value="C-type lectin-like"/>
    <property type="match status" value="1"/>
</dbReference>
<dbReference type="Pfam" id="PF03781">
    <property type="entry name" value="FGE-sulfatase"/>
    <property type="match status" value="1"/>
</dbReference>
<dbReference type="InterPro" id="IPR034660">
    <property type="entry name" value="DinB/YfiT-like"/>
</dbReference>
<evidence type="ECO:0000256" key="2">
    <source>
        <dbReference type="ARBA" id="ARBA00023004"/>
    </source>
</evidence>
<evidence type="ECO:0000256" key="1">
    <source>
        <dbReference type="ARBA" id="ARBA00023002"/>
    </source>
</evidence>
<evidence type="ECO:0000256" key="3">
    <source>
        <dbReference type="ARBA" id="ARBA00037882"/>
    </source>
</evidence>
<organism evidence="6">
    <name type="scientific">hydrothermal vent metagenome</name>
    <dbReference type="NCBI Taxonomy" id="652676"/>
    <lineage>
        <taxon>unclassified sequences</taxon>
        <taxon>metagenomes</taxon>
        <taxon>ecological metagenomes</taxon>
    </lineage>
</organism>
<accession>A0A3B0SHP4</accession>
<dbReference type="AlphaFoldDB" id="A0A3B0SHP4"/>
<evidence type="ECO:0000313" key="6">
    <source>
        <dbReference type="EMBL" id="VAV95813.1"/>
    </source>
</evidence>
<dbReference type="Gene3D" id="3.90.1580.10">
    <property type="entry name" value="paralog of FGE (formylglycine-generating enzyme)"/>
    <property type="match status" value="1"/>
</dbReference>
<dbReference type="SUPFAM" id="SSF109854">
    <property type="entry name" value="DinB/YfiT-like putative metalloenzymes"/>
    <property type="match status" value="1"/>
</dbReference>
<evidence type="ECO:0000259" key="4">
    <source>
        <dbReference type="Pfam" id="PF03781"/>
    </source>
</evidence>
<name>A0A3B0SHP4_9ZZZZ</name>
<evidence type="ECO:0000259" key="5">
    <source>
        <dbReference type="Pfam" id="PF12867"/>
    </source>
</evidence>
<proteinExistence type="predicted"/>
<dbReference type="InterPro" id="IPR005532">
    <property type="entry name" value="SUMF_dom"/>
</dbReference>
<reference evidence="6" key="1">
    <citation type="submission" date="2018-06" db="EMBL/GenBank/DDBJ databases">
        <authorList>
            <person name="Zhirakovskaya E."/>
        </authorList>
    </citation>
    <scope>NUCLEOTIDE SEQUENCE</scope>
</reference>
<dbReference type="InterPro" id="IPR042095">
    <property type="entry name" value="SUMF_sf"/>
</dbReference>
<dbReference type="PANTHER" id="PTHR23150:SF36">
    <property type="entry name" value="HERCYNINE OXYGENASE"/>
    <property type="match status" value="1"/>
</dbReference>
<sequence length="445" mass="50390">MTAAPNRGAAHAARRTDLESTLSTIRSRTFQMTDALTDDDLHRQFNSLMSPIVWDMGHVANFEEYWLLRELDGRAAHDPDLDGLYNPFDNPRWVRADLPILDRREAATYLDNVRGEALELLRHTDLDPDTPLLANGFVWSMVAQHEAQHQETVLQALDLRDDLAPYVIATPRRLPRRTDAVDDAARVTIPGGTFSLGTDDRTHTYDNERPAHTINVDTFAIDKFPVTVARYSEFVRAGGYQRQELWTADGWDWITEQGHAAPQGWIPDLDGGWLVRRFGHITSLDPAEPVEHVSFHEAEAFARSLGARLPTEVEWEKAAAWDPETATTRSYPWGETAPTTDHANLGHRGWGPAPVGSYPAGASAYGVEQMLGDGYEWTTSFFEPYPGYTMFPYPEYSEVFFGEDYRVLRGASWATSKSTARTTFRNWDYPIRRQIFAGIRLAWDV</sequence>
<dbReference type="Pfam" id="PF12867">
    <property type="entry name" value="DinB_2"/>
    <property type="match status" value="1"/>
</dbReference>
<dbReference type="PANTHER" id="PTHR23150">
    <property type="entry name" value="SULFATASE MODIFYING FACTOR 1, 2"/>
    <property type="match status" value="1"/>
</dbReference>
<dbReference type="NCBIfam" id="TIGR03440">
    <property type="entry name" value="egtB_TIGR03440"/>
    <property type="match status" value="1"/>
</dbReference>
<dbReference type="InterPro" id="IPR016187">
    <property type="entry name" value="CTDL_fold"/>
</dbReference>
<comment type="pathway">
    <text evidence="3">Amino-acid biosynthesis; ergothioneine biosynthesis.</text>
</comment>
<feature type="domain" description="DinB-like" evidence="5">
    <location>
        <begin position="22"/>
        <end position="152"/>
    </location>
</feature>
<dbReference type="InterPro" id="IPR024775">
    <property type="entry name" value="DinB-like"/>
</dbReference>
<keyword evidence="2" id="KW-0408">Iron</keyword>
<protein>
    <submittedName>
        <fullName evidence="6">Iron(II)-dependent oxidoreductase EgtB (Hercynine sythase)</fullName>
    </submittedName>
</protein>
<dbReference type="Gene3D" id="1.20.120.450">
    <property type="entry name" value="dinb family like domain"/>
    <property type="match status" value="1"/>
</dbReference>
<gene>
    <name evidence="6" type="ORF">MNBD_ACTINO02-399</name>
</gene>
<keyword evidence="1" id="KW-0560">Oxidoreductase</keyword>
<dbReference type="InterPro" id="IPR051043">
    <property type="entry name" value="Sulfatase_Mod_Factor_Kinase"/>
</dbReference>
<dbReference type="GO" id="GO:0052699">
    <property type="term" value="P:ergothioneine biosynthetic process"/>
    <property type="evidence" value="ECO:0007669"/>
    <property type="project" value="InterPro"/>
</dbReference>
<dbReference type="EMBL" id="UOEK01000083">
    <property type="protein sequence ID" value="VAV95813.1"/>
    <property type="molecule type" value="Genomic_DNA"/>
</dbReference>